<evidence type="ECO:0000256" key="1">
    <source>
        <dbReference type="SAM" id="Phobius"/>
    </source>
</evidence>
<keyword evidence="1" id="KW-0812">Transmembrane</keyword>
<dbReference type="EMBL" id="HBUE01135959">
    <property type="protein sequence ID" value="CAG6498533.1"/>
    <property type="molecule type" value="Transcribed_RNA"/>
</dbReference>
<proteinExistence type="predicted"/>
<keyword evidence="1" id="KW-1133">Transmembrane helix</keyword>
<reference evidence="2" key="1">
    <citation type="submission" date="2021-05" db="EMBL/GenBank/DDBJ databases">
        <authorList>
            <person name="Alioto T."/>
            <person name="Alioto T."/>
            <person name="Gomez Garrido J."/>
        </authorList>
    </citation>
    <scope>NUCLEOTIDE SEQUENCE</scope>
</reference>
<dbReference type="AlphaFoldDB" id="A0A8D8CRP2"/>
<name>A0A8D8CRP2_CULPI</name>
<dbReference type="EMBL" id="HBUE01135958">
    <property type="protein sequence ID" value="CAG6498532.1"/>
    <property type="molecule type" value="Transcribed_RNA"/>
</dbReference>
<accession>A0A8D8CRP2</accession>
<sequence>MTKSRLQSDGTFFPNNLQSFPRINFSTKSVVTATEATSTIELTAKRYPSPRHIIKISRSSNFGPCVLHAKMAKVITGSIYILAAAAAPFGLLYFPCLPVKFPLA</sequence>
<organism evidence="2">
    <name type="scientific">Culex pipiens</name>
    <name type="common">House mosquito</name>
    <dbReference type="NCBI Taxonomy" id="7175"/>
    <lineage>
        <taxon>Eukaryota</taxon>
        <taxon>Metazoa</taxon>
        <taxon>Ecdysozoa</taxon>
        <taxon>Arthropoda</taxon>
        <taxon>Hexapoda</taxon>
        <taxon>Insecta</taxon>
        <taxon>Pterygota</taxon>
        <taxon>Neoptera</taxon>
        <taxon>Endopterygota</taxon>
        <taxon>Diptera</taxon>
        <taxon>Nematocera</taxon>
        <taxon>Culicoidea</taxon>
        <taxon>Culicidae</taxon>
        <taxon>Culicinae</taxon>
        <taxon>Culicini</taxon>
        <taxon>Culex</taxon>
        <taxon>Culex</taxon>
    </lineage>
</organism>
<keyword evidence="1" id="KW-0472">Membrane</keyword>
<evidence type="ECO:0000313" key="2">
    <source>
        <dbReference type="EMBL" id="CAG6498533.1"/>
    </source>
</evidence>
<feature type="transmembrane region" description="Helical" evidence="1">
    <location>
        <begin position="74"/>
        <end position="94"/>
    </location>
</feature>
<protein>
    <submittedName>
        <fullName evidence="2">(northern house mosquito) hypothetical protein</fullName>
    </submittedName>
</protein>